<evidence type="ECO:0000256" key="7">
    <source>
        <dbReference type="SAM" id="Phobius"/>
    </source>
</evidence>
<feature type="transmembrane region" description="Helical" evidence="7">
    <location>
        <begin position="101"/>
        <end position="122"/>
    </location>
</feature>
<evidence type="ECO:0000256" key="6">
    <source>
        <dbReference type="SAM" id="MobiDB-lite"/>
    </source>
</evidence>
<dbReference type="FunFam" id="1.20.1250.20:FF:000013">
    <property type="entry name" value="MFS general substrate transporter"/>
    <property type="match status" value="1"/>
</dbReference>
<keyword evidence="3 7" id="KW-0812">Transmembrane</keyword>
<feature type="transmembrane region" description="Helical" evidence="7">
    <location>
        <begin position="229"/>
        <end position="248"/>
    </location>
</feature>
<proteinExistence type="predicted"/>
<dbReference type="EMBL" id="KZ805306">
    <property type="protein sequence ID" value="PVI06992.1"/>
    <property type="molecule type" value="Genomic_DNA"/>
</dbReference>
<dbReference type="FunFam" id="1.20.1250.20:FF:000018">
    <property type="entry name" value="MFS transporter permease"/>
    <property type="match status" value="1"/>
</dbReference>
<keyword evidence="5 7" id="KW-0472">Membrane</keyword>
<feature type="transmembrane region" description="Helical" evidence="7">
    <location>
        <begin position="154"/>
        <end position="177"/>
    </location>
</feature>
<dbReference type="PANTHER" id="PTHR43791">
    <property type="entry name" value="PERMEASE-RELATED"/>
    <property type="match status" value="1"/>
</dbReference>
<evidence type="ECO:0000259" key="8">
    <source>
        <dbReference type="PROSITE" id="PS50850"/>
    </source>
</evidence>
<comment type="subcellular location">
    <subcellularLocation>
        <location evidence="1">Membrane</location>
        <topology evidence="1">Multi-pass membrane protein</topology>
    </subcellularLocation>
</comment>
<evidence type="ECO:0000313" key="10">
    <source>
        <dbReference type="Proteomes" id="UP000244855"/>
    </source>
</evidence>
<evidence type="ECO:0000256" key="3">
    <source>
        <dbReference type="ARBA" id="ARBA00022692"/>
    </source>
</evidence>
<keyword evidence="10" id="KW-1185">Reference proteome</keyword>
<dbReference type="SUPFAM" id="SSF103473">
    <property type="entry name" value="MFS general substrate transporter"/>
    <property type="match status" value="1"/>
</dbReference>
<dbReference type="OrthoDB" id="9971669at2759"/>
<evidence type="ECO:0000256" key="5">
    <source>
        <dbReference type="ARBA" id="ARBA00023136"/>
    </source>
</evidence>
<feature type="transmembrane region" description="Helical" evidence="7">
    <location>
        <begin position="189"/>
        <end position="209"/>
    </location>
</feature>
<feature type="transmembrane region" description="Helical" evidence="7">
    <location>
        <begin position="62"/>
        <end position="81"/>
    </location>
</feature>
<dbReference type="InterPro" id="IPR011701">
    <property type="entry name" value="MFS"/>
</dbReference>
<dbReference type="InterPro" id="IPR036259">
    <property type="entry name" value="MFS_trans_sf"/>
</dbReference>
<gene>
    <name evidence="9" type="ORF">DM02DRAFT_380831</name>
</gene>
<feature type="transmembrane region" description="Helical" evidence="7">
    <location>
        <begin position="129"/>
        <end position="148"/>
    </location>
</feature>
<evidence type="ECO:0000256" key="1">
    <source>
        <dbReference type="ARBA" id="ARBA00004141"/>
    </source>
</evidence>
<feature type="transmembrane region" description="Helical" evidence="7">
    <location>
        <begin position="336"/>
        <end position="353"/>
    </location>
</feature>
<dbReference type="PANTHER" id="PTHR43791:SF53">
    <property type="entry name" value="MAJOR FACILITATOR SUPERFAMILY (MFS) PROFILE DOMAIN-CONTAINING PROTEIN"/>
    <property type="match status" value="1"/>
</dbReference>
<dbReference type="GO" id="GO:0022857">
    <property type="term" value="F:transmembrane transporter activity"/>
    <property type="evidence" value="ECO:0007669"/>
    <property type="project" value="InterPro"/>
</dbReference>
<keyword evidence="4 7" id="KW-1133">Transmembrane helix</keyword>
<feature type="domain" description="Major facilitator superfamily (MFS) profile" evidence="8">
    <location>
        <begin position="63"/>
        <end position="478"/>
    </location>
</feature>
<dbReference type="GO" id="GO:0016020">
    <property type="term" value="C:membrane"/>
    <property type="evidence" value="ECO:0007669"/>
    <property type="project" value="UniProtKB-SubCell"/>
</dbReference>
<evidence type="ECO:0000256" key="2">
    <source>
        <dbReference type="ARBA" id="ARBA00022448"/>
    </source>
</evidence>
<feature type="transmembrane region" description="Helical" evidence="7">
    <location>
        <begin position="360"/>
        <end position="380"/>
    </location>
</feature>
<organism evidence="9 10">
    <name type="scientific">Periconia macrospinosa</name>
    <dbReference type="NCBI Taxonomy" id="97972"/>
    <lineage>
        <taxon>Eukaryota</taxon>
        <taxon>Fungi</taxon>
        <taxon>Dikarya</taxon>
        <taxon>Ascomycota</taxon>
        <taxon>Pezizomycotina</taxon>
        <taxon>Dothideomycetes</taxon>
        <taxon>Pleosporomycetidae</taxon>
        <taxon>Pleosporales</taxon>
        <taxon>Massarineae</taxon>
        <taxon>Periconiaceae</taxon>
        <taxon>Periconia</taxon>
    </lineage>
</organism>
<name>A0A2V1EA04_9PLEO</name>
<feature type="transmembrane region" description="Helical" evidence="7">
    <location>
        <begin position="419"/>
        <end position="441"/>
    </location>
</feature>
<dbReference type="PROSITE" id="PS50850">
    <property type="entry name" value="MFS"/>
    <property type="match status" value="1"/>
</dbReference>
<dbReference type="InterPro" id="IPR020846">
    <property type="entry name" value="MFS_dom"/>
</dbReference>
<dbReference type="Pfam" id="PF07690">
    <property type="entry name" value="MFS_1"/>
    <property type="match status" value="1"/>
</dbReference>
<feature type="region of interest" description="Disordered" evidence="6">
    <location>
        <begin position="1"/>
        <end position="23"/>
    </location>
</feature>
<evidence type="ECO:0000313" key="9">
    <source>
        <dbReference type="EMBL" id="PVI06992.1"/>
    </source>
</evidence>
<dbReference type="AlphaFoldDB" id="A0A2V1EA04"/>
<feature type="transmembrane region" description="Helical" evidence="7">
    <location>
        <begin position="453"/>
        <end position="475"/>
    </location>
</feature>
<feature type="transmembrane region" description="Helical" evidence="7">
    <location>
        <begin position="386"/>
        <end position="407"/>
    </location>
</feature>
<reference evidence="9 10" key="1">
    <citation type="journal article" date="2018" name="Sci. Rep.">
        <title>Comparative genomics provides insights into the lifestyle and reveals functional heterogeneity of dark septate endophytic fungi.</title>
        <authorList>
            <person name="Knapp D.G."/>
            <person name="Nemeth J.B."/>
            <person name="Barry K."/>
            <person name="Hainaut M."/>
            <person name="Henrissat B."/>
            <person name="Johnson J."/>
            <person name="Kuo A."/>
            <person name="Lim J.H.P."/>
            <person name="Lipzen A."/>
            <person name="Nolan M."/>
            <person name="Ohm R.A."/>
            <person name="Tamas L."/>
            <person name="Grigoriev I.V."/>
            <person name="Spatafora J.W."/>
            <person name="Nagy L.G."/>
            <person name="Kovacs G.M."/>
        </authorList>
    </citation>
    <scope>NUCLEOTIDE SEQUENCE [LARGE SCALE GENOMIC DNA]</scope>
    <source>
        <strain evidence="9 10">DSE2036</strain>
    </source>
</reference>
<sequence length="511" mass="56753">MSDSEKAAVYRQDDSVVADPYRTEKPTLYEEQVADSNSSESSDGFTWTQEEETIVRRKLDRVIVPLTTFLYLLCFLDRTNIGNARIAGMGTELNLIGYRFNWVTSIFYIVYMFVEVPSNILLKAIGPKYYLPLLVVGFGFVSLCTAFVKSFAGLLVARAFLGVFEGGVMPGIAFFITCFYKREELLFRVGIYVSAASMAGAFGGLLATGLARIPPWGVSGMIIARWRNIFFFEGLFTVLVGLAAPWVMPRHPGDCSWLSERERRIAVERLILKNTAAESEKVTVKHVTRSIMNINNYICALGFFLINITVQGISIFMPTILLALGWKETKAQLYTVPPYVCACVVAIGVAYVSDKTNRRGIYLALFTFFGIAGFAIMRWAKDPNVRYAGVFLITLGAFPGGPGFLAWGMNNASGPSIRAVSSAYIVTLGTAGGILSTWAYIQKDGPTYHTGHTINLTGQLGVLVLSTFGIAYCNWENKQRELGKRDHRLNGKTEQEILDLGYRHPAFRYMT</sequence>
<dbReference type="Proteomes" id="UP000244855">
    <property type="component" value="Unassembled WGS sequence"/>
</dbReference>
<protein>
    <submittedName>
        <fullName evidence="9">MFS general substrate transporter</fullName>
    </submittedName>
</protein>
<feature type="compositionally biased region" description="Basic and acidic residues" evidence="6">
    <location>
        <begin position="1"/>
        <end position="14"/>
    </location>
</feature>
<keyword evidence="2" id="KW-0813">Transport</keyword>
<feature type="transmembrane region" description="Helical" evidence="7">
    <location>
        <begin position="297"/>
        <end position="324"/>
    </location>
</feature>
<dbReference type="Gene3D" id="1.20.1250.20">
    <property type="entry name" value="MFS general substrate transporter like domains"/>
    <property type="match status" value="2"/>
</dbReference>
<accession>A0A2V1EA04</accession>
<evidence type="ECO:0000256" key="4">
    <source>
        <dbReference type="ARBA" id="ARBA00022989"/>
    </source>
</evidence>